<dbReference type="Pfam" id="PF07586">
    <property type="entry name" value="HXXSHH"/>
    <property type="match status" value="1"/>
</dbReference>
<dbReference type="InterPro" id="IPR006311">
    <property type="entry name" value="TAT_signal"/>
</dbReference>
<comment type="caution">
    <text evidence="1">The sequence shown here is derived from an EMBL/GenBank/DDBJ whole genome shotgun (WGS) entry which is preliminary data.</text>
</comment>
<dbReference type="Proteomes" id="UP000551616">
    <property type="component" value="Unassembled WGS sequence"/>
</dbReference>
<organism evidence="1 2">
    <name type="scientific">Bremerella alba</name>
    <dbReference type="NCBI Taxonomy" id="980252"/>
    <lineage>
        <taxon>Bacteria</taxon>
        <taxon>Pseudomonadati</taxon>
        <taxon>Planctomycetota</taxon>
        <taxon>Planctomycetia</taxon>
        <taxon>Pirellulales</taxon>
        <taxon>Pirellulaceae</taxon>
        <taxon>Bremerella</taxon>
    </lineage>
</organism>
<name>A0A7V9A7D3_9BACT</name>
<dbReference type="EMBL" id="JABRWO010000006">
    <property type="protein sequence ID" value="MBA2115232.1"/>
    <property type="molecule type" value="Genomic_DNA"/>
</dbReference>
<reference evidence="1 2" key="1">
    <citation type="submission" date="2020-05" db="EMBL/GenBank/DDBJ databases">
        <title>Bremerella alba sp. nov., a novel planctomycete isolated from the surface of the macroalga Fucus spiralis.</title>
        <authorList>
            <person name="Godinho O."/>
            <person name="Botelho R."/>
            <person name="Albuquerque L."/>
            <person name="Wiegand S."/>
            <person name="Da Costa M.S."/>
            <person name="Lobo-Da-Cunha A."/>
            <person name="Jogler C."/>
            <person name="Lage O.M."/>
        </authorList>
    </citation>
    <scope>NUCLEOTIDE SEQUENCE [LARGE SCALE GENOMIC DNA]</scope>
    <source>
        <strain evidence="1 2">FF15</strain>
    </source>
</reference>
<evidence type="ECO:0008006" key="3">
    <source>
        <dbReference type="Google" id="ProtNLM"/>
    </source>
</evidence>
<gene>
    <name evidence="1" type="ORF">HOV93_24050</name>
</gene>
<dbReference type="PROSITE" id="PS51318">
    <property type="entry name" value="TAT"/>
    <property type="match status" value="1"/>
</dbReference>
<dbReference type="InterPro" id="IPR011447">
    <property type="entry name" value="DUF1552"/>
</dbReference>
<evidence type="ECO:0000313" key="1">
    <source>
        <dbReference type="EMBL" id="MBA2115232.1"/>
    </source>
</evidence>
<accession>A0A7V9A7D3</accession>
<sequence length="441" mass="49019">MPSPKKTWISRRTFLRGTGVVMALPYLEAMMPSSVLAAPMPKAPARMGMFYLGTGMNMRQFWPDQQGLDYQASRILKPLDKHRGQFTAINGTFLKEGGGHDGAYPFSTSIAKGERQRQSPDQLAAQTIGSDTRFSSLQLSVDRGTNYGSQALATISWNEQGVPLAAENDPKVLFDKLFRPDTQTQKAEEKNEFRRRHSILDLVRDDAKQLASSLGKTDREQLDQYYTSVRELEKSLARRVEWADTPKPPVETDDLHGTYQSKMAGPEGNGEYLYDDYAKLMYDLIALAFQTDSTRVISYVVRKELAGGVYPEFNVSKGYHALSHHGNDPQSLEELARVDAIYMNHWAYFLDRLASIQEADGTLLDRTVLGLSSGMGFEHSKNDLPTIVSGGSALGIKHHGHLKLTSEIPLASVWHTMLDRVGVDVGNLFQDSTGPVQALVS</sequence>
<evidence type="ECO:0000313" key="2">
    <source>
        <dbReference type="Proteomes" id="UP000551616"/>
    </source>
</evidence>
<dbReference type="RefSeq" id="WP_207396674.1">
    <property type="nucleotide sequence ID" value="NZ_JABRWO010000006.1"/>
</dbReference>
<keyword evidence="2" id="KW-1185">Reference proteome</keyword>
<proteinExistence type="predicted"/>
<protein>
    <recommendedName>
        <fullName evidence="3">DUF1552 domain-containing protein</fullName>
    </recommendedName>
</protein>
<dbReference type="AlphaFoldDB" id="A0A7V9A7D3"/>